<dbReference type="EMBL" id="KY798120">
    <property type="protein sequence ID" value="ARM69607.1"/>
    <property type="molecule type" value="Genomic_DNA"/>
</dbReference>
<name>A0A1W6JRV6_9CAUD</name>
<gene>
    <name evidence="1" type="ORF">WRT_043</name>
</gene>
<dbReference type="Proteomes" id="UP000222154">
    <property type="component" value="Segment"/>
</dbReference>
<organism evidence="1 2">
    <name type="scientific">Pseudomonas phage WRT</name>
    <dbReference type="NCBI Taxonomy" id="2783803"/>
    <lineage>
        <taxon>Viruses</taxon>
        <taxon>Duplodnaviria</taxon>
        <taxon>Heunggongvirae</taxon>
        <taxon>Uroviricota</taxon>
        <taxon>Caudoviricetes</taxon>
        <taxon>Autographivirales</taxon>
        <taxon>Autotranscriptaviridae</taxon>
        <taxon>Studiervirinae</taxon>
        <taxon>Ghunavirus</taxon>
        <taxon>Ghunavirus WRT</taxon>
    </lineage>
</organism>
<sequence length="126" mass="14021">MEFPKTYDSGLTIVGVHSPSWTDAEKIRINCVIKVELKDASGEPVVEEWPFTACPWDTFGPHCPEIFRHLAEGGAGPVTEWVRPDVTVADLQAEFDRIWPDVMLGLADQATIDLAKNLRVQIKAMS</sequence>
<accession>A0A1W6JRV6</accession>
<protein>
    <submittedName>
        <fullName evidence="1">Uncharacterized protein</fullName>
    </submittedName>
</protein>
<reference evidence="1 2" key="1">
    <citation type="submission" date="2017-03" db="EMBL/GenBank/DDBJ databases">
        <title>Complete genome sequence of two novel autographiviruses infecting bacterium from Pseudomonas fluorescens group.</title>
        <authorList>
            <person name="Barylski J."/>
            <person name="Nowicki G."/>
            <person name="Walkowiak-Nowicka K."/>
        </authorList>
    </citation>
    <scope>NUCLEOTIDE SEQUENCE [LARGE SCALE GENOMIC DNA]</scope>
    <source>
        <strain evidence="1 2">WRT</strain>
    </source>
</reference>
<evidence type="ECO:0000313" key="1">
    <source>
        <dbReference type="EMBL" id="ARM69607.1"/>
    </source>
</evidence>
<keyword evidence="2" id="KW-1185">Reference proteome</keyword>
<proteinExistence type="predicted"/>
<evidence type="ECO:0000313" key="2">
    <source>
        <dbReference type="Proteomes" id="UP000222154"/>
    </source>
</evidence>